<sequence length="177" mass="19308">MSRVAKAPVSIPIHVQVKLDGQVITITGKNDELIHTLNKAVLVEKVENTLIFLPRTGFTGGWTQAGTARALVYAMVIGVTQGFTKKLQLVGIGYRASLKGNRLNLSLGLSHSIDHVLPEGITATCITQTDITLQSADKQLLGQVAADLRAYRPPEPYKGKGIRYAHEVVRRKEAKKK</sequence>
<evidence type="ECO:0000313" key="9">
    <source>
        <dbReference type="Proteomes" id="UP000294462"/>
    </source>
</evidence>
<name>A0A451DJI6_9GAMM</name>
<protein>
    <recommendedName>
        <fullName evidence="4">Large ribosomal subunit protein uL6</fullName>
    </recommendedName>
</protein>
<reference evidence="8 9" key="1">
    <citation type="submission" date="2019-02" db="EMBL/GenBank/DDBJ databases">
        <authorList>
            <person name="Manzano-Marin A."/>
            <person name="Manzano-Marin A."/>
        </authorList>
    </citation>
    <scope>NUCLEOTIDE SEQUENCE [LARGE SCALE GENOMIC DNA]</scope>
    <source>
        <strain evidence="8 9">ErCipseudotaxifoliae</strain>
    </source>
</reference>
<dbReference type="Proteomes" id="UP000294462">
    <property type="component" value="Chromosome"/>
</dbReference>
<dbReference type="PRINTS" id="PR00059">
    <property type="entry name" value="RIBOSOMALL6"/>
</dbReference>
<evidence type="ECO:0000256" key="2">
    <source>
        <dbReference type="ARBA" id="ARBA00022980"/>
    </source>
</evidence>
<dbReference type="InterPro" id="IPR019906">
    <property type="entry name" value="Ribosomal_uL6_bac-type"/>
</dbReference>
<dbReference type="RefSeq" id="WP_072666176.1">
    <property type="nucleotide sequence ID" value="NZ_LR217725.1"/>
</dbReference>
<keyword evidence="2 4" id="KW-0689">Ribosomal protein</keyword>
<evidence type="ECO:0000256" key="4">
    <source>
        <dbReference type="HAMAP-Rule" id="MF_01365"/>
    </source>
</evidence>
<accession>A0A451DJI6</accession>
<keyword evidence="9" id="KW-1185">Reference proteome</keyword>
<dbReference type="PANTHER" id="PTHR11655:SF14">
    <property type="entry name" value="LARGE RIBOSOMAL SUBUNIT PROTEIN UL6M"/>
    <property type="match status" value="1"/>
</dbReference>
<comment type="similarity">
    <text evidence="1 4 5">Belongs to the universal ribosomal protein uL6 family.</text>
</comment>
<dbReference type="GO" id="GO:0019843">
    <property type="term" value="F:rRNA binding"/>
    <property type="evidence" value="ECO:0007669"/>
    <property type="project" value="UniProtKB-UniRule"/>
</dbReference>
<dbReference type="SUPFAM" id="SSF56053">
    <property type="entry name" value="Ribosomal protein L6"/>
    <property type="match status" value="2"/>
</dbReference>
<comment type="subunit">
    <text evidence="4">Part of the 50S ribosomal subunit.</text>
</comment>
<gene>
    <name evidence="4 8" type="primary">rplF</name>
    <name evidence="8" type="ORF">ERCIPSTX3056_268</name>
</gene>
<dbReference type="OrthoDB" id="9805007at2"/>
<dbReference type="InterPro" id="IPR000702">
    <property type="entry name" value="Ribosomal_uL6-like"/>
</dbReference>
<dbReference type="Pfam" id="PF00347">
    <property type="entry name" value="Ribosomal_L6"/>
    <property type="match status" value="2"/>
</dbReference>
<dbReference type="NCBIfam" id="TIGR03654">
    <property type="entry name" value="L6_bact"/>
    <property type="match status" value="1"/>
</dbReference>
<dbReference type="GO" id="GO:0003735">
    <property type="term" value="F:structural constituent of ribosome"/>
    <property type="evidence" value="ECO:0007669"/>
    <property type="project" value="UniProtKB-UniRule"/>
</dbReference>
<dbReference type="FunFam" id="3.90.930.12:FF:000001">
    <property type="entry name" value="50S ribosomal protein L6"/>
    <property type="match status" value="1"/>
</dbReference>
<evidence type="ECO:0000256" key="6">
    <source>
        <dbReference type="RuleBase" id="RU003870"/>
    </source>
</evidence>
<dbReference type="InterPro" id="IPR020040">
    <property type="entry name" value="Ribosomal_uL6_a/b-dom"/>
</dbReference>
<evidence type="ECO:0000256" key="5">
    <source>
        <dbReference type="RuleBase" id="RU003869"/>
    </source>
</evidence>
<keyword evidence="4 6" id="KW-0694">RNA-binding</keyword>
<dbReference type="InterPro" id="IPR002358">
    <property type="entry name" value="Ribosomal_uL6_CS"/>
</dbReference>
<feature type="domain" description="Large ribosomal subunit protein uL6 alpha-beta" evidence="7">
    <location>
        <begin position="90"/>
        <end position="164"/>
    </location>
</feature>
<evidence type="ECO:0000259" key="7">
    <source>
        <dbReference type="Pfam" id="PF00347"/>
    </source>
</evidence>
<dbReference type="EMBL" id="LR217725">
    <property type="protein sequence ID" value="VFP86839.1"/>
    <property type="molecule type" value="Genomic_DNA"/>
</dbReference>
<evidence type="ECO:0000256" key="1">
    <source>
        <dbReference type="ARBA" id="ARBA00009356"/>
    </source>
</evidence>
<dbReference type="GO" id="GO:0002181">
    <property type="term" value="P:cytoplasmic translation"/>
    <property type="evidence" value="ECO:0007669"/>
    <property type="project" value="TreeGrafter"/>
</dbReference>
<dbReference type="HAMAP" id="MF_01365_B">
    <property type="entry name" value="Ribosomal_uL6_B"/>
    <property type="match status" value="1"/>
</dbReference>
<dbReference type="GO" id="GO:0022625">
    <property type="term" value="C:cytosolic large ribosomal subunit"/>
    <property type="evidence" value="ECO:0007669"/>
    <property type="project" value="UniProtKB-UniRule"/>
</dbReference>
<proteinExistence type="inferred from homology"/>
<evidence type="ECO:0000256" key="3">
    <source>
        <dbReference type="ARBA" id="ARBA00023274"/>
    </source>
</evidence>
<evidence type="ECO:0000313" key="8">
    <source>
        <dbReference type="EMBL" id="VFP86839.1"/>
    </source>
</evidence>
<keyword evidence="4 6" id="KW-0699">rRNA-binding</keyword>
<dbReference type="PIRSF" id="PIRSF002162">
    <property type="entry name" value="Ribosomal_L6"/>
    <property type="match status" value="1"/>
</dbReference>
<dbReference type="KEGG" id="ehd:ERCIPSTX3056_268"/>
<dbReference type="PROSITE" id="PS00525">
    <property type="entry name" value="RIBOSOMAL_L6_1"/>
    <property type="match status" value="1"/>
</dbReference>
<comment type="function">
    <text evidence="4 6">This protein binds to the 23S rRNA, and is important in its secondary structure. It is located near the subunit interface in the base of the L7/L12 stalk, and near the tRNA binding site of the peptidyltransferase center.</text>
</comment>
<feature type="domain" description="Large ribosomal subunit protein uL6 alpha-beta" evidence="7">
    <location>
        <begin position="11"/>
        <end position="82"/>
    </location>
</feature>
<dbReference type="AlphaFoldDB" id="A0A451DJI6"/>
<dbReference type="PANTHER" id="PTHR11655">
    <property type="entry name" value="60S/50S RIBOSOMAL PROTEIN L6/L9"/>
    <property type="match status" value="1"/>
</dbReference>
<keyword evidence="3 4" id="KW-0687">Ribonucleoprotein</keyword>
<organism evidence="8 9">
    <name type="scientific">Candidatus Erwinia haradaeae</name>
    <dbReference type="NCBI Taxonomy" id="1922217"/>
    <lineage>
        <taxon>Bacteria</taxon>
        <taxon>Pseudomonadati</taxon>
        <taxon>Pseudomonadota</taxon>
        <taxon>Gammaproteobacteria</taxon>
        <taxon>Enterobacterales</taxon>
        <taxon>Erwiniaceae</taxon>
        <taxon>Erwinia</taxon>
    </lineage>
</organism>
<dbReference type="InterPro" id="IPR036789">
    <property type="entry name" value="Ribosomal_uL6-like_a/b-dom_sf"/>
</dbReference>
<dbReference type="Gene3D" id="3.90.930.12">
    <property type="entry name" value="Ribosomal protein L6, alpha-beta domain"/>
    <property type="match status" value="2"/>
</dbReference>